<keyword evidence="2" id="KW-1185">Reference proteome</keyword>
<sequence>MLLPAEARPLILAFLPVFTHPTYTRFVTMIAAAVLTTGRRTVTVRWVGGGVTRHDLVRPVHTYERLGDLPRLRERIRELMAAGLRSGLIAARLNAEGFHSPKGDQRFTADRVRQIVCRLGLRPRRSSLPADAQALERHEAWMTDLAEELAIPVPTLMAWCKRGWVEARKVEAVVLRWVVWADDAEKARLKRLDGGRPSGLRHPYPVDLTTPRRLRDKNVVAD</sequence>
<evidence type="ECO:0000313" key="2">
    <source>
        <dbReference type="Proteomes" id="UP000324974"/>
    </source>
</evidence>
<gene>
    <name evidence="1" type="ORF">PX52LOC_04364</name>
</gene>
<dbReference type="RefSeq" id="WP_149111999.1">
    <property type="nucleotide sequence ID" value="NZ_CP042425.1"/>
</dbReference>
<accession>A0A5C1ADE5</accession>
<name>A0A5C1ADE5_9BACT</name>
<dbReference type="OrthoDB" id="244546at2"/>
<proteinExistence type="predicted"/>
<reference evidence="2" key="1">
    <citation type="submission" date="2019-08" db="EMBL/GenBank/DDBJ databases">
        <title>Limnoglobus roseus gen. nov., sp. nov., a novel freshwater planctomycete with a giant genome from the family Gemmataceae.</title>
        <authorList>
            <person name="Kulichevskaya I.S."/>
            <person name="Naumoff D.G."/>
            <person name="Miroshnikov K."/>
            <person name="Ivanova A."/>
            <person name="Philippov D.A."/>
            <person name="Hakobyan A."/>
            <person name="Rijpstra I.C."/>
            <person name="Sinninghe Damste J.S."/>
            <person name="Liesack W."/>
            <person name="Dedysh S.N."/>
        </authorList>
    </citation>
    <scope>NUCLEOTIDE SEQUENCE [LARGE SCALE GENOMIC DNA]</scope>
    <source>
        <strain evidence="2">PX52</strain>
    </source>
</reference>
<dbReference type="EMBL" id="CP042425">
    <property type="protein sequence ID" value="QEL17379.1"/>
    <property type="molecule type" value="Genomic_DNA"/>
</dbReference>
<organism evidence="1 2">
    <name type="scientific">Limnoglobus roseus</name>
    <dbReference type="NCBI Taxonomy" id="2598579"/>
    <lineage>
        <taxon>Bacteria</taxon>
        <taxon>Pseudomonadati</taxon>
        <taxon>Planctomycetota</taxon>
        <taxon>Planctomycetia</taxon>
        <taxon>Gemmatales</taxon>
        <taxon>Gemmataceae</taxon>
        <taxon>Limnoglobus</taxon>
    </lineage>
</organism>
<evidence type="ECO:0000313" key="1">
    <source>
        <dbReference type="EMBL" id="QEL17379.1"/>
    </source>
</evidence>
<dbReference type="KEGG" id="lrs:PX52LOC_04364"/>
<protein>
    <submittedName>
        <fullName evidence="1">Recombinase family protein</fullName>
    </submittedName>
</protein>
<dbReference type="Proteomes" id="UP000324974">
    <property type="component" value="Chromosome"/>
</dbReference>
<dbReference type="AlphaFoldDB" id="A0A5C1ADE5"/>